<keyword evidence="5" id="KW-0805">Transcription regulation</keyword>
<evidence type="ECO:0000256" key="8">
    <source>
        <dbReference type="ARBA" id="ARBA00030117"/>
    </source>
</evidence>
<gene>
    <name evidence="10" type="primary">flgM</name>
    <name evidence="10" type="ordered locus">LI0633</name>
</gene>
<evidence type="ECO:0000259" key="9">
    <source>
        <dbReference type="Pfam" id="PF04316"/>
    </source>
</evidence>
<sequence>MDIKDVNNNPYGMVTSQGDLITKSNKVARGKTDATSGEPYPQEDKVILSPKGKLYVEVYREAMHSIDIREEKVASIRAAIESGNYKINSKDIAQNMLGLESEIFG</sequence>
<dbReference type="STRING" id="363253.LI0633"/>
<evidence type="ECO:0000256" key="4">
    <source>
        <dbReference type="ARBA" id="ARBA00022795"/>
    </source>
</evidence>
<name>Q1MQP0_LAWIP</name>
<organism evidence="10 11">
    <name type="scientific">Lawsonia intracellularis (strain PHE/MN1-00)</name>
    <dbReference type="NCBI Taxonomy" id="363253"/>
    <lineage>
        <taxon>Bacteria</taxon>
        <taxon>Pseudomonadati</taxon>
        <taxon>Thermodesulfobacteriota</taxon>
        <taxon>Desulfovibrionia</taxon>
        <taxon>Desulfovibrionales</taxon>
        <taxon>Desulfovibrionaceae</taxon>
        <taxon>Lawsonia</taxon>
    </lineage>
</organism>
<comment type="similarity">
    <text evidence="1">Belongs to the FlgM family.</text>
</comment>
<evidence type="ECO:0000313" key="11">
    <source>
        <dbReference type="Proteomes" id="UP000002430"/>
    </source>
</evidence>
<dbReference type="AlphaFoldDB" id="Q1MQP0"/>
<dbReference type="EMBL" id="AM180252">
    <property type="protein sequence ID" value="CAJ54687.1"/>
    <property type="molecule type" value="Genomic_DNA"/>
</dbReference>
<dbReference type="GO" id="GO:0045892">
    <property type="term" value="P:negative regulation of DNA-templated transcription"/>
    <property type="evidence" value="ECO:0007669"/>
    <property type="project" value="InterPro"/>
</dbReference>
<dbReference type="KEGG" id="lip:LI0633"/>
<accession>Q1MQP0</accession>
<evidence type="ECO:0000256" key="2">
    <source>
        <dbReference type="ARBA" id="ARBA00017823"/>
    </source>
</evidence>
<dbReference type="InterPro" id="IPR031316">
    <property type="entry name" value="FlgM_C"/>
</dbReference>
<keyword evidence="3" id="KW-0678">Repressor</keyword>
<dbReference type="GO" id="GO:0044781">
    <property type="term" value="P:bacterial-type flagellum organization"/>
    <property type="evidence" value="ECO:0007669"/>
    <property type="project" value="UniProtKB-KW"/>
</dbReference>
<reference evidence="10 11" key="1">
    <citation type="submission" date="2005-11" db="EMBL/GenBank/DDBJ databases">
        <title>The complete genome sequence of Lawsonia intracellularis: the causative agent of proliferative enteropathy.</title>
        <authorList>
            <person name="Kaur K."/>
            <person name="Zhang Q."/>
            <person name="Beckler D."/>
            <person name="Munir S."/>
            <person name="Li L."/>
            <person name="Kinsley K."/>
            <person name="Herron L."/>
            <person name="Peterson A."/>
            <person name="May B."/>
            <person name="Singh S."/>
            <person name="Gebhart C."/>
            <person name="Kapur V."/>
        </authorList>
    </citation>
    <scope>NUCLEOTIDE SEQUENCE [LARGE SCALE GENOMIC DNA]</scope>
    <source>
        <strain evidence="10 11">PHE/MN1-00</strain>
    </source>
</reference>
<evidence type="ECO:0000313" key="10">
    <source>
        <dbReference type="EMBL" id="CAJ54687.1"/>
    </source>
</evidence>
<evidence type="ECO:0000256" key="7">
    <source>
        <dbReference type="ARBA" id="ARBA00024739"/>
    </source>
</evidence>
<dbReference type="InterPro" id="IPR007412">
    <property type="entry name" value="FlgM"/>
</dbReference>
<evidence type="ECO:0000256" key="3">
    <source>
        <dbReference type="ARBA" id="ARBA00022491"/>
    </source>
</evidence>
<evidence type="ECO:0000256" key="1">
    <source>
        <dbReference type="ARBA" id="ARBA00005322"/>
    </source>
</evidence>
<evidence type="ECO:0000256" key="6">
    <source>
        <dbReference type="ARBA" id="ARBA00023163"/>
    </source>
</evidence>
<dbReference type="InterPro" id="IPR035890">
    <property type="entry name" value="Anti-sigma-28_factor_FlgM_sf"/>
</dbReference>
<evidence type="ECO:0000256" key="5">
    <source>
        <dbReference type="ARBA" id="ARBA00023015"/>
    </source>
</evidence>
<feature type="domain" description="Anti-sigma-28 factor FlgM C-terminal" evidence="9">
    <location>
        <begin position="44"/>
        <end position="97"/>
    </location>
</feature>
<proteinExistence type="inferred from homology"/>
<keyword evidence="6" id="KW-0804">Transcription</keyword>
<keyword evidence="11" id="KW-1185">Reference proteome</keyword>
<protein>
    <recommendedName>
        <fullName evidence="2">Negative regulator of flagellin synthesis</fullName>
    </recommendedName>
    <alternativeName>
        <fullName evidence="8">Anti-sigma-28 factor</fullName>
    </alternativeName>
</protein>
<dbReference type="RefSeq" id="WP_011526716.1">
    <property type="nucleotide sequence ID" value="NC_008011.1"/>
</dbReference>
<dbReference type="Pfam" id="PF04316">
    <property type="entry name" value="FlgM"/>
    <property type="match status" value="1"/>
</dbReference>
<dbReference type="NCBIfam" id="TIGR03824">
    <property type="entry name" value="FlgM_jcvi"/>
    <property type="match status" value="1"/>
</dbReference>
<dbReference type="HOGENOM" id="CLU_2233133_0_0_7"/>
<keyword evidence="4" id="KW-1005">Bacterial flagellum biogenesis</keyword>
<dbReference type="eggNOG" id="COG2747">
    <property type="taxonomic scope" value="Bacteria"/>
</dbReference>
<dbReference type="Proteomes" id="UP000002430">
    <property type="component" value="Chromosome"/>
</dbReference>
<comment type="function">
    <text evidence="7">Responsible for the coupling of flagellin expression to flagellar assembly by preventing expression of the flagellin genes when a component of the middle class of proteins is defective. It negatively regulates flagellar genes by inhibiting the activity of FliA by directly binding to FliA.</text>
</comment>
<dbReference type="SUPFAM" id="SSF101498">
    <property type="entry name" value="Anti-sigma factor FlgM"/>
    <property type="match status" value="1"/>
</dbReference>
<dbReference type="OrthoDB" id="5397425at2"/>